<evidence type="ECO:0000313" key="3">
    <source>
        <dbReference type="Proteomes" id="UP001155057"/>
    </source>
</evidence>
<reference evidence="2" key="1">
    <citation type="submission" date="2022-08" db="EMBL/GenBank/DDBJ databases">
        <title>Genomic Encyclopedia of Type Strains, Phase V (KMG-V): Genome sequencing to study the core and pangenomes of soil and plant-associated prokaryotes.</title>
        <authorList>
            <person name="Whitman W."/>
        </authorList>
    </citation>
    <scope>NUCLEOTIDE SEQUENCE</scope>
    <source>
        <strain evidence="2">SP3049</strain>
    </source>
</reference>
<feature type="compositionally biased region" description="Low complexity" evidence="1">
    <location>
        <begin position="1"/>
        <end position="11"/>
    </location>
</feature>
<dbReference type="RefSeq" id="WP_259123640.1">
    <property type="nucleotide sequence ID" value="NZ_JANTZO010000005.1"/>
</dbReference>
<gene>
    <name evidence="2" type="ORF">GGP61_001395</name>
</gene>
<protein>
    <submittedName>
        <fullName evidence="2">Uncharacterized protein</fullName>
    </submittedName>
</protein>
<dbReference type="AlphaFoldDB" id="A0A9X2Q5G6"/>
<dbReference type="EMBL" id="JANUAE010000004">
    <property type="protein sequence ID" value="MCS3709791.1"/>
    <property type="molecule type" value="Genomic_DNA"/>
</dbReference>
<name>A0A9X2Q5G6_9BACT</name>
<evidence type="ECO:0000313" key="2">
    <source>
        <dbReference type="EMBL" id="MCS3709791.1"/>
    </source>
</evidence>
<dbReference type="Proteomes" id="UP001155057">
    <property type="component" value="Unassembled WGS sequence"/>
</dbReference>
<organism evidence="2 3">
    <name type="scientific">Salinibacter ruber</name>
    <dbReference type="NCBI Taxonomy" id="146919"/>
    <lineage>
        <taxon>Bacteria</taxon>
        <taxon>Pseudomonadati</taxon>
        <taxon>Rhodothermota</taxon>
        <taxon>Rhodothermia</taxon>
        <taxon>Rhodothermales</taxon>
        <taxon>Salinibacteraceae</taxon>
        <taxon>Salinibacter</taxon>
    </lineage>
</organism>
<comment type="caution">
    <text evidence="2">The sequence shown here is derived from an EMBL/GenBank/DDBJ whole genome shotgun (WGS) entry which is preliminary data.</text>
</comment>
<accession>A0A9X2Q5G6</accession>
<feature type="compositionally biased region" description="Basic and acidic residues" evidence="1">
    <location>
        <begin position="15"/>
        <end position="33"/>
    </location>
</feature>
<sequence>MATGTTLTTTGEALVPRDRNSKKPFDRRDHEFPYPEFATDANAERLHERHVYRFPDWTTTIPEARSGLEAVWASVKDPAPTSKVEPHADGRLIWDQDEQTEAAGRLAVLFGKSHEEENLQDLALSVRERALEDVWTDAVSVVENIVTIRREYARLRMASRKLIRREKGEGPKTYLDRVTRRFRTALEHYYQLSSSFQGLSGTLASWDARCQMHDVSRLQLPTVRKGGYEVSLP</sequence>
<evidence type="ECO:0000256" key="1">
    <source>
        <dbReference type="SAM" id="MobiDB-lite"/>
    </source>
</evidence>
<feature type="region of interest" description="Disordered" evidence="1">
    <location>
        <begin position="1"/>
        <end position="36"/>
    </location>
</feature>
<proteinExistence type="predicted"/>